<evidence type="ECO:0000256" key="4">
    <source>
        <dbReference type="ARBA" id="ARBA00022679"/>
    </source>
</evidence>
<evidence type="ECO:0000256" key="8">
    <source>
        <dbReference type="ARBA" id="ARBA00023315"/>
    </source>
</evidence>
<dbReference type="Pfam" id="PF13813">
    <property type="entry name" value="MBOAT_2"/>
    <property type="match status" value="1"/>
</dbReference>
<dbReference type="InterPro" id="IPR044851">
    <property type="entry name" value="Wax_synthase"/>
</dbReference>
<evidence type="ECO:0000259" key="10">
    <source>
        <dbReference type="Pfam" id="PF13813"/>
    </source>
</evidence>
<comment type="pathway">
    <text evidence="2">Secondary metabolite biosynthesis.</text>
</comment>
<dbReference type="GO" id="GO:0016020">
    <property type="term" value="C:membrane"/>
    <property type="evidence" value="ECO:0007669"/>
    <property type="project" value="UniProtKB-SubCell"/>
</dbReference>
<comment type="similarity">
    <text evidence="3">Belongs to the wax synthase family.</text>
</comment>
<dbReference type="Proteomes" id="UP001419268">
    <property type="component" value="Unassembled WGS sequence"/>
</dbReference>
<dbReference type="PANTHER" id="PTHR31595:SF57">
    <property type="entry name" value="OS04G0481900 PROTEIN"/>
    <property type="match status" value="1"/>
</dbReference>
<dbReference type="InterPro" id="IPR032805">
    <property type="entry name" value="Wax_synthase_dom"/>
</dbReference>
<keyword evidence="4" id="KW-0808">Transferase</keyword>
<feature type="domain" description="Wax synthase" evidence="10">
    <location>
        <begin position="115"/>
        <end position="204"/>
    </location>
</feature>
<keyword evidence="7 9" id="KW-0472">Membrane</keyword>
<keyword evidence="6 9" id="KW-1133">Transmembrane helix</keyword>
<evidence type="ECO:0000313" key="12">
    <source>
        <dbReference type="Proteomes" id="UP001419268"/>
    </source>
</evidence>
<feature type="transmembrane region" description="Helical" evidence="9">
    <location>
        <begin position="202"/>
        <end position="220"/>
    </location>
</feature>
<protein>
    <recommendedName>
        <fullName evidence="10">Wax synthase domain-containing protein</fullName>
    </recommendedName>
</protein>
<comment type="subcellular location">
    <subcellularLocation>
        <location evidence="1">Membrane</location>
        <topology evidence="1">Multi-pass membrane protein</topology>
    </subcellularLocation>
</comment>
<evidence type="ECO:0000313" key="11">
    <source>
        <dbReference type="EMBL" id="KAK9131734.1"/>
    </source>
</evidence>
<dbReference type="GO" id="GO:0006629">
    <property type="term" value="P:lipid metabolic process"/>
    <property type="evidence" value="ECO:0007669"/>
    <property type="project" value="InterPro"/>
</dbReference>
<accession>A0AAP0JD06</accession>
<comment type="caution">
    <text evidence="11">The sequence shown here is derived from an EMBL/GenBank/DDBJ whole genome shotgun (WGS) entry which is preliminary data.</text>
</comment>
<feature type="transmembrane region" description="Helical" evidence="9">
    <location>
        <begin position="84"/>
        <end position="110"/>
    </location>
</feature>
<evidence type="ECO:0000256" key="3">
    <source>
        <dbReference type="ARBA" id="ARBA00007282"/>
    </source>
</evidence>
<feature type="transmembrane region" description="Helical" evidence="9">
    <location>
        <begin position="232"/>
        <end position="255"/>
    </location>
</feature>
<reference evidence="11 12" key="1">
    <citation type="submission" date="2024-01" db="EMBL/GenBank/DDBJ databases">
        <title>Genome assemblies of Stephania.</title>
        <authorList>
            <person name="Yang L."/>
        </authorList>
    </citation>
    <scope>NUCLEOTIDE SEQUENCE [LARGE SCALE GENOMIC DNA]</scope>
    <source>
        <strain evidence="11">JXDWG</strain>
        <tissue evidence="11">Leaf</tissue>
    </source>
</reference>
<evidence type="ECO:0000256" key="2">
    <source>
        <dbReference type="ARBA" id="ARBA00005179"/>
    </source>
</evidence>
<keyword evidence="8" id="KW-0012">Acyltransferase</keyword>
<keyword evidence="12" id="KW-1185">Reference proteome</keyword>
<evidence type="ECO:0000256" key="1">
    <source>
        <dbReference type="ARBA" id="ARBA00004141"/>
    </source>
</evidence>
<gene>
    <name evidence="11" type="ORF">Scep_011262</name>
</gene>
<dbReference type="PANTHER" id="PTHR31595">
    <property type="entry name" value="LONG-CHAIN-ALCOHOL O-FATTY-ACYLTRANSFERASE 3-RELATED"/>
    <property type="match status" value="1"/>
</dbReference>
<evidence type="ECO:0000256" key="7">
    <source>
        <dbReference type="ARBA" id="ARBA00023136"/>
    </source>
</evidence>
<evidence type="ECO:0000256" key="6">
    <source>
        <dbReference type="ARBA" id="ARBA00022989"/>
    </source>
</evidence>
<organism evidence="11 12">
    <name type="scientific">Stephania cephalantha</name>
    <dbReference type="NCBI Taxonomy" id="152367"/>
    <lineage>
        <taxon>Eukaryota</taxon>
        <taxon>Viridiplantae</taxon>
        <taxon>Streptophyta</taxon>
        <taxon>Embryophyta</taxon>
        <taxon>Tracheophyta</taxon>
        <taxon>Spermatophyta</taxon>
        <taxon>Magnoliopsida</taxon>
        <taxon>Ranunculales</taxon>
        <taxon>Menispermaceae</taxon>
        <taxon>Menispermoideae</taxon>
        <taxon>Cissampelideae</taxon>
        <taxon>Stephania</taxon>
    </lineage>
</organism>
<dbReference type="GO" id="GO:0008374">
    <property type="term" value="F:O-acyltransferase activity"/>
    <property type="evidence" value="ECO:0007669"/>
    <property type="project" value="InterPro"/>
</dbReference>
<dbReference type="EMBL" id="JBBNAG010000005">
    <property type="protein sequence ID" value="KAK9131734.1"/>
    <property type="molecule type" value="Genomic_DNA"/>
</dbReference>
<sequence>MPLILFIFIAYLPIKINHKNSTTTATTKLNFENQEDPSKIGSENKEKIANQEHPFLNLIQKTIFQALLWIVYQLKQYMHPKFMLAYYCFYVYISAEVLMATVSVLAWALLGLELEPHFNKPYMATSLQDFWGRRWNLMASNALRSSVYEPLKRWVSSRSHDIGAMLPRIVAVMGTFVASGLVHEIALYYFARMRPSWEMTGFFVLQGLVVIVEIVVKKFLLMKGFAWRMNIVVSRVLVVGFVMVSAMCLFFPPVLKFNAVVRLEREVGAMGEFLKCSLIMLISFVNGK</sequence>
<keyword evidence="5 9" id="KW-0812">Transmembrane</keyword>
<feature type="transmembrane region" description="Helical" evidence="9">
    <location>
        <begin position="169"/>
        <end position="190"/>
    </location>
</feature>
<evidence type="ECO:0000256" key="5">
    <source>
        <dbReference type="ARBA" id="ARBA00022692"/>
    </source>
</evidence>
<dbReference type="AlphaFoldDB" id="A0AAP0JD06"/>
<evidence type="ECO:0000256" key="9">
    <source>
        <dbReference type="SAM" id="Phobius"/>
    </source>
</evidence>
<name>A0AAP0JD06_9MAGN</name>
<proteinExistence type="inferred from homology"/>